<evidence type="ECO:0000256" key="2">
    <source>
        <dbReference type="ARBA" id="ARBA00022840"/>
    </source>
</evidence>
<dbReference type="EMBL" id="BAAAHK010000004">
    <property type="protein sequence ID" value="GAA0935342.1"/>
    <property type="molecule type" value="Genomic_DNA"/>
</dbReference>
<dbReference type="CDD" id="cd18797">
    <property type="entry name" value="SF2_C_Hrq"/>
    <property type="match status" value="1"/>
</dbReference>
<keyword evidence="1" id="KW-0547">Nucleotide-binding</keyword>
<organism evidence="5 6">
    <name type="scientific">Kribbella koreensis</name>
    <dbReference type="NCBI Taxonomy" id="57909"/>
    <lineage>
        <taxon>Bacteria</taxon>
        <taxon>Bacillati</taxon>
        <taxon>Actinomycetota</taxon>
        <taxon>Actinomycetes</taxon>
        <taxon>Propionibacteriales</taxon>
        <taxon>Kribbellaceae</taxon>
        <taxon>Kribbella</taxon>
    </lineage>
</organism>
<keyword evidence="5" id="KW-0378">Hydrolase</keyword>
<proteinExistence type="predicted"/>
<protein>
    <submittedName>
        <fullName evidence="5">DEAD/DEAH box helicase</fullName>
    </submittedName>
</protein>
<evidence type="ECO:0000259" key="4">
    <source>
        <dbReference type="PROSITE" id="PS51194"/>
    </source>
</evidence>
<evidence type="ECO:0000313" key="6">
    <source>
        <dbReference type="Proteomes" id="UP001500542"/>
    </source>
</evidence>
<keyword evidence="5" id="KW-0347">Helicase</keyword>
<dbReference type="NCBIfam" id="TIGR03817">
    <property type="entry name" value="DECH_helic"/>
    <property type="match status" value="1"/>
</dbReference>
<evidence type="ECO:0000259" key="3">
    <source>
        <dbReference type="PROSITE" id="PS51192"/>
    </source>
</evidence>
<dbReference type="InterPro" id="IPR014001">
    <property type="entry name" value="Helicase_ATP-bd"/>
</dbReference>
<dbReference type="SMART" id="SM00487">
    <property type="entry name" value="DEXDc"/>
    <property type="match status" value="1"/>
</dbReference>
<dbReference type="InterPro" id="IPR018973">
    <property type="entry name" value="MZB"/>
</dbReference>
<keyword evidence="2" id="KW-0067">ATP-binding</keyword>
<dbReference type="Pfam" id="PF00271">
    <property type="entry name" value="Helicase_C"/>
    <property type="match status" value="1"/>
</dbReference>
<feature type="domain" description="Helicase ATP-binding" evidence="3">
    <location>
        <begin position="94"/>
        <end position="278"/>
    </location>
</feature>
<dbReference type="PROSITE" id="PS51192">
    <property type="entry name" value="HELICASE_ATP_BIND_1"/>
    <property type="match status" value="1"/>
</dbReference>
<dbReference type="Pfam" id="PF22982">
    <property type="entry name" value="WHD_HRQ1"/>
    <property type="match status" value="1"/>
</dbReference>
<dbReference type="PANTHER" id="PTHR47957:SF3">
    <property type="entry name" value="ATP-DEPENDENT HELICASE HRQ1"/>
    <property type="match status" value="1"/>
</dbReference>
<dbReference type="InterPro" id="IPR027417">
    <property type="entry name" value="P-loop_NTPase"/>
</dbReference>
<dbReference type="SMART" id="SM00490">
    <property type="entry name" value="HELICc"/>
    <property type="match status" value="1"/>
</dbReference>
<dbReference type="InterPro" id="IPR011545">
    <property type="entry name" value="DEAD/DEAH_box_helicase_dom"/>
</dbReference>
<dbReference type="Proteomes" id="UP001500542">
    <property type="component" value="Unassembled WGS sequence"/>
</dbReference>
<dbReference type="SUPFAM" id="SSF52540">
    <property type="entry name" value="P-loop containing nucleoside triphosphate hydrolases"/>
    <property type="match status" value="1"/>
</dbReference>
<dbReference type="InterPro" id="IPR022307">
    <property type="entry name" value="Helicase_put_actinobac"/>
</dbReference>
<dbReference type="PROSITE" id="PS51194">
    <property type="entry name" value="HELICASE_CTER"/>
    <property type="match status" value="1"/>
</dbReference>
<dbReference type="PANTHER" id="PTHR47957">
    <property type="entry name" value="ATP-DEPENDENT HELICASE HRQ1"/>
    <property type="match status" value="1"/>
</dbReference>
<keyword evidence="6" id="KW-1185">Reference proteome</keyword>
<dbReference type="InterPro" id="IPR001650">
    <property type="entry name" value="Helicase_C-like"/>
</dbReference>
<dbReference type="GO" id="GO:0004386">
    <property type="term" value="F:helicase activity"/>
    <property type="evidence" value="ECO:0007669"/>
    <property type="project" value="UniProtKB-KW"/>
</dbReference>
<dbReference type="Pfam" id="PF09369">
    <property type="entry name" value="MZB"/>
    <property type="match status" value="1"/>
</dbReference>
<accession>A0ABP4AI14</accession>
<feature type="domain" description="Helicase C-terminal" evidence="4">
    <location>
        <begin position="319"/>
        <end position="471"/>
    </location>
</feature>
<sequence length="797" mass="85553">MHPHLHTRCAFARALSDRNLSVALTKVGTVSEAAEILKRLAAGPGRAERLTHVESVPPRLGQTSEWPRWSPPEVISQLADAGITAPWSHQVATAEAAYSGKHVVVATGTASGKSLGYLLPAFATLSIAHAASPHRRTASVLYLSPTKALAHDQLRAVSAYSVPGLRATTLDGDSERTERDWARDHATYVLSNPDMLHRSVLPNHQRWARFLGSLQYVVVDECHHYRGVFGAHVAGVLRRLRRVCAQYGAHPIFVCASATVAEPAVSGERLTGVPMVEVVQDGSPRGGISFGLWEPPLTSLRGENGAPVRRSAPAEVADLLTDLVVSGVRTVAFVRSRRGAESVAMTARQNLAEVDPALSEQVSAYRAGYLPEERRRLESMLQSGELTGVAATNALELGIDIAGLDAVLLSGWPGTRASLWQQAGRAGRSGGDALALLVARDDPLDTYLVRHPAAIFGRPVEATVFNPENPYILGPQLCAAAQEVPLTPDDYEIFGATTETVIKQLVKQGLLRERPHGWFWTRRDRAVDAIDIRSAGGKTVQIVEDQTGRLLGTVDGGSAHASVHAGAVYVHAGESYLVRTLDLENHAAIVEAASPDYTTFARDVTEISILATEETRQWGAAELSRGWVQVTNQVISFQRKQLVTGDVLDEQPLDLPERTLRTKAVWWTMPDQLVEELGLSDVPGAAHAAEHASIGLLPLFATCDRWDIGGVSTAKHADTGRLTVFVYDGHPGGAGFAEHGYAAAREWLTATREAIAHCECVDGCPSCVQSPKCGNGNNPLDKGGAVALLTALLRSEA</sequence>
<dbReference type="Gene3D" id="3.40.50.300">
    <property type="entry name" value="P-loop containing nucleotide triphosphate hydrolases"/>
    <property type="match status" value="2"/>
</dbReference>
<name>A0ABP4AI14_9ACTN</name>
<comment type="caution">
    <text evidence="5">The sequence shown here is derived from an EMBL/GenBank/DDBJ whole genome shotgun (WGS) entry which is preliminary data.</text>
</comment>
<evidence type="ECO:0000256" key="1">
    <source>
        <dbReference type="ARBA" id="ARBA00022741"/>
    </source>
</evidence>
<dbReference type="Pfam" id="PF00270">
    <property type="entry name" value="DEAD"/>
    <property type="match status" value="1"/>
</dbReference>
<dbReference type="InterPro" id="IPR055227">
    <property type="entry name" value="HRQ1_WHD"/>
</dbReference>
<dbReference type="CDD" id="cd17923">
    <property type="entry name" value="DEXHc_Hrq1-like"/>
    <property type="match status" value="1"/>
</dbReference>
<reference evidence="6" key="1">
    <citation type="journal article" date="2019" name="Int. J. Syst. Evol. Microbiol.">
        <title>The Global Catalogue of Microorganisms (GCM) 10K type strain sequencing project: providing services to taxonomists for standard genome sequencing and annotation.</title>
        <authorList>
            <consortium name="The Broad Institute Genomics Platform"/>
            <consortium name="The Broad Institute Genome Sequencing Center for Infectious Disease"/>
            <person name="Wu L."/>
            <person name="Ma J."/>
        </authorList>
    </citation>
    <scope>NUCLEOTIDE SEQUENCE [LARGE SCALE GENOMIC DNA]</scope>
    <source>
        <strain evidence="6">JCM 10977</strain>
    </source>
</reference>
<evidence type="ECO:0000313" key="5">
    <source>
        <dbReference type="EMBL" id="GAA0935342.1"/>
    </source>
</evidence>
<gene>
    <name evidence="5" type="ORF">GCM10009554_22120</name>
</gene>